<name>A0A3B1CUV6_9ZZZZ</name>
<accession>A0A3B1CUV6</accession>
<evidence type="ECO:0008006" key="2">
    <source>
        <dbReference type="Google" id="ProtNLM"/>
    </source>
</evidence>
<reference evidence="1" key="1">
    <citation type="submission" date="2018-06" db="EMBL/GenBank/DDBJ databases">
        <authorList>
            <person name="Zhirakovskaya E."/>
        </authorList>
    </citation>
    <scope>NUCLEOTIDE SEQUENCE</scope>
</reference>
<evidence type="ECO:0000313" key="1">
    <source>
        <dbReference type="EMBL" id="VAX27758.1"/>
    </source>
</evidence>
<proteinExistence type="predicted"/>
<dbReference type="AlphaFoldDB" id="A0A3B1CUV6"/>
<protein>
    <recommendedName>
        <fullName evidence="2">DUF3996 domain-containing protein</fullName>
    </recommendedName>
</protein>
<organism evidence="1">
    <name type="scientific">hydrothermal vent metagenome</name>
    <dbReference type="NCBI Taxonomy" id="652676"/>
    <lineage>
        <taxon>unclassified sequences</taxon>
        <taxon>metagenomes</taxon>
        <taxon>ecological metagenomes</taxon>
    </lineage>
</organism>
<dbReference type="EMBL" id="UOGD01000393">
    <property type="protein sequence ID" value="VAX27758.1"/>
    <property type="molecule type" value="Genomic_DNA"/>
</dbReference>
<sequence length="154" mass="17087">MKIIITSILLFLLFQSSIILSQNKDLGVGVILGDPSGLSVKYWTGESNAVDLAIGYSFIGSGAGLGIHLDYLYHVNNLIKSEELFIVYYGYGLRFRFPDNNPNVFGVRGVGGVLWYPKDLPIDVFAEIAPSFRLLPNAALDFSFGIGSRYYFKF</sequence>
<gene>
    <name evidence="1" type="ORF">MNBD_IGNAVI01-2727</name>
</gene>